<name>A0A1N7PVH8_9PROT</name>
<reference evidence="1 2" key="1">
    <citation type="submission" date="2017-01" db="EMBL/GenBank/DDBJ databases">
        <authorList>
            <person name="Mah S.A."/>
            <person name="Swanson W.J."/>
            <person name="Moy G.W."/>
            <person name="Vacquier V.D."/>
        </authorList>
    </citation>
    <scope>NUCLEOTIDE SEQUENCE [LARGE SCALE GENOMIC DNA]</scope>
    <source>
        <strain evidence="1 2">DSM 11589</strain>
    </source>
</reference>
<sequence>MSRLGNVWDSVAMESFSSLKTERMARKVFRTWEAAREDVLNYI</sequence>
<dbReference type="STRING" id="80876.SAMN05421779_10877"/>
<protein>
    <submittedName>
        <fullName evidence="1">Putative transposase</fullName>
    </submittedName>
</protein>
<evidence type="ECO:0000313" key="2">
    <source>
        <dbReference type="Proteomes" id="UP000185678"/>
    </source>
</evidence>
<dbReference type="Proteomes" id="UP000185678">
    <property type="component" value="Unassembled WGS sequence"/>
</dbReference>
<organism evidence="1 2">
    <name type="scientific">Insolitispirillum peregrinum</name>
    <dbReference type="NCBI Taxonomy" id="80876"/>
    <lineage>
        <taxon>Bacteria</taxon>
        <taxon>Pseudomonadati</taxon>
        <taxon>Pseudomonadota</taxon>
        <taxon>Alphaproteobacteria</taxon>
        <taxon>Rhodospirillales</taxon>
        <taxon>Novispirillaceae</taxon>
        <taxon>Insolitispirillum</taxon>
    </lineage>
</organism>
<dbReference type="EMBL" id="FTOA01000008">
    <property type="protein sequence ID" value="SIT14447.1"/>
    <property type="molecule type" value="Genomic_DNA"/>
</dbReference>
<proteinExistence type="predicted"/>
<gene>
    <name evidence="1" type="ORF">SAMN05421779_10877</name>
</gene>
<keyword evidence="2" id="KW-1185">Reference proteome</keyword>
<dbReference type="AlphaFoldDB" id="A0A1N7PVH8"/>
<accession>A0A1N7PVH8</accession>
<evidence type="ECO:0000313" key="1">
    <source>
        <dbReference type="EMBL" id="SIT14447.1"/>
    </source>
</evidence>